<keyword evidence="2" id="KW-1185">Reference proteome</keyword>
<dbReference type="Proteomes" id="UP000543419">
    <property type="component" value="Unassembled WGS sequence"/>
</dbReference>
<accession>A0A7Y0EXC1</accession>
<dbReference type="RefSeq" id="WP_277348148.1">
    <property type="nucleotide sequence ID" value="NZ_JAAIIG010000003.1"/>
</dbReference>
<sequence length="43" mass="4831">MTPKLHKAIGVVWWCEKCHKAHCDMTLVFDDGSTQRVPADCTA</sequence>
<evidence type="ECO:0000313" key="2">
    <source>
        <dbReference type="Proteomes" id="UP000543419"/>
    </source>
</evidence>
<dbReference type="EMBL" id="JAAIIG010000003">
    <property type="protein sequence ID" value="NMM98142.1"/>
    <property type="molecule type" value="Genomic_DNA"/>
</dbReference>
<organism evidence="1 2">
    <name type="scientific">Bifidobacterium olomucense</name>
    <dbReference type="NCBI Taxonomy" id="2675324"/>
    <lineage>
        <taxon>Bacteria</taxon>
        <taxon>Bacillati</taxon>
        <taxon>Actinomycetota</taxon>
        <taxon>Actinomycetes</taxon>
        <taxon>Bifidobacteriales</taxon>
        <taxon>Bifidobacteriaceae</taxon>
        <taxon>Bifidobacterium</taxon>
    </lineage>
</organism>
<proteinExistence type="predicted"/>
<evidence type="ECO:0000313" key="1">
    <source>
        <dbReference type="EMBL" id="NMM98142.1"/>
    </source>
</evidence>
<name>A0A7Y0EXC1_9BIFI</name>
<reference evidence="1 2" key="1">
    <citation type="submission" date="2020-02" db="EMBL/GenBank/DDBJ databases">
        <title>Characterization of phylogenetic diversity of novel bifidobacterial species isolated in Czech ZOOs.</title>
        <authorList>
            <person name="Lugli G.A."/>
            <person name="Vera N.B."/>
            <person name="Ventura M."/>
        </authorList>
    </citation>
    <scope>NUCLEOTIDE SEQUENCE [LARGE SCALE GENOMIC DNA]</scope>
    <source>
        <strain evidence="1 2">DSM 109959</strain>
    </source>
</reference>
<dbReference type="AlphaFoldDB" id="A0A7Y0EXC1"/>
<comment type="caution">
    <text evidence="1">The sequence shown here is derived from an EMBL/GenBank/DDBJ whole genome shotgun (WGS) entry which is preliminary data.</text>
</comment>
<protein>
    <submittedName>
        <fullName evidence="1">Uncharacterized protein</fullName>
    </submittedName>
</protein>
<gene>
    <name evidence="1" type="ORF">G1C97_1091</name>
</gene>